<comment type="caution">
    <text evidence="3">The sequence shown here is derived from an EMBL/GenBank/DDBJ whole genome shotgun (WGS) entry which is preliminary data.</text>
</comment>
<dbReference type="EMBL" id="CAJOBE010009019">
    <property type="protein sequence ID" value="CAF4075351.1"/>
    <property type="molecule type" value="Genomic_DNA"/>
</dbReference>
<evidence type="ECO:0000313" key="2">
    <source>
        <dbReference type="EMBL" id="CAF1484052.1"/>
    </source>
</evidence>
<dbReference type="EMBL" id="CAJNOU010005632">
    <property type="protein sequence ID" value="CAF1484052.1"/>
    <property type="molecule type" value="Genomic_DNA"/>
</dbReference>
<evidence type="ECO:0000313" key="4">
    <source>
        <dbReference type="Proteomes" id="UP000663874"/>
    </source>
</evidence>
<protein>
    <submittedName>
        <fullName evidence="3">Uncharacterized protein</fullName>
    </submittedName>
</protein>
<dbReference type="Proteomes" id="UP000663874">
    <property type="component" value="Unassembled WGS sequence"/>
</dbReference>
<evidence type="ECO:0000313" key="3">
    <source>
        <dbReference type="EMBL" id="CAF4075351.1"/>
    </source>
</evidence>
<proteinExistence type="predicted"/>
<feature type="region of interest" description="Disordered" evidence="1">
    <location>
        <begin position="201"/>
        <end position="220"/>
    </location>
</feature>
<gene>
    <name evidence="3" type="ORF">FNK824_LOCUS30047</name>
    <name evidence="2" type="ORF">SEV965_LOCUS35246</name>
</gene>
<evidence type="ECO:0000256" key="1">
    <source>
        <dbReference type="SAM" id="MobiDB-lite"/>
    </source>
</evidence>
<dbReference type="AlphaFoldDB" id="A0A819TIA9"/>
<accession>A0A819TIA9</accession>
<sequence length="220" mass="26118">MSLTTTPQYNRQYNKLNSQFNEQNSSNSHRRYVLEPPIHSTTIRNSVHHQKQTKGPNYSENGNTYIFFPTSPLKTNNTTKYFGPDLNKSSYDDPWVKALLERDIDFSKLDQQEAQVQFLSISNTRLYQNESKIILQDFYHHNQNNEENFKIKMKDSYQYPLTSSTQTNRPFRKWIIESPNNLTINSNHFPINRNKFNSRKLQKTKTNEEQSLTEQQKKIN</sequence>
<name>A0A819TIA9_9BILA</name>
<dbReference type="Proteomes" id="UP000663889">
    <property type="component" value="Unassembled WGS sequence"/>
</dbReference>
<reference evidence="3" key="1">
    <citation type="submission" date="2021-02" db="EMBL/GenBank/DDBJ databases">
        <authorList>
            <person name="Nowell W R."/>
        </authorList>
    </citation>
    <scope>NUCLEOTIDE SEQUENCE</scope>
</reference>
<organism evidence="3 4">
    <name type="scientific">Rotaria sordida</name>
    <dbReference type="NCBI Taxonomy" id="392033"/>
    <lineage>
        <taxon>Eukaryota</taxon>
        <taxon>Metazoa</taxon>
        <taxon>Spiralia</taxon>
        <taxon>Gnathifera</taxon>
        <taxon>Rotifera</taxon>
        <taxon>Eurotatoria</taxon>
        <taxon>Bdelloidea</taxon>
        <taxon>Philodinida</taxon>
        <taxon>Philodinidae</taxon>
        <taxon>Rotaria</taxon>
    </lineage>
</organism>